<protein>
    <submittedName>
        <fullName evidence="1">Uncharacterized protein</fullName>
    </submittedName>
</protein>
<comment type="caution">
    <text evidence="1">The sequence shown here is derived from an EMBL/GenBank/DDBJ whole genome shotgun (WGS) entry which is preliminary data.</text>
</comment>
<keyword evidence="2" id="KW-1185">Reference proteome</keyword>
<sequence>MYPVVIINNGGLKASTQCQALKIPVYVYSSIRVIVRCSAISSTTKRYNITLLPRDGIGPEIISVAKNILNIAGSIEGSTPLHREFLFCEVLAVELIMYKLDKNEKHLKPEMGLLRLREGLKVFANLRPASVLPQL</sequence>
<proteinExistence type="predicted"/>
<gene>
    <name evidence="1" type="ORF">L2E82_11551</name>
</gene>
<accession>A0ACB9GDM2</accession>
<evidence type="ECO:0000313" key="1">
    <source>
        <dbReference type="EMBL" id="KAI3781534.1"/>
    </source>
</evidence>
<name>A0ACB9GDM2_CICIN</name>
<reference evidence="1 2" key="2">
    <citation type="journal article" date="2022" name="Mol. Ecol. Resour.">
        <title>The genomes of chicory, endive, great burdock and yacon provide insights into Asteraceae paleo-polyploidization history and plant inulin production.</title>
        <authorList>
            <person name="Fan W."/>
            <person name="Wang S."/>
            <person name="Wang H."/>
            <person name="Wang A."/>
            <person name="Jiang F."/>
            <person name="Liu H."/>
            <person name="Zhao H."/>
            <person name="Xu D."/>
            <person name="Zhang Y."/>
        </authorList>
    </citation>
    <scope>NUCLEOTIDE SEQUENCE [LARGE SCALE GENOMIC DNA]</scope>
    <source>
        <strain evidence="2">cv. Punajuju</strain>
        <tissue evidence="1">Leaves</tissue>
    </source>
</reference>
<dbReference type="EMBL" id="CM042010">
    <property type="protein sequence ID" value="KAI3781534.1"/>
    <property type="molecule type" value="Genomic_DNA"/>
</dbReference>
<organism evidence="1 2">
    <name type="scientific">Cichorium intybus</name>
    <name type="common">Chicory</name>
    <dbReference type="NCBI Taxonomy" id="13427"/>
    <lineage>
        <taxon>Eukaryota</taxon>
        <taxon>Viridiplantae</taxon>
        <taxon>Streptophyta</taxon>
        <taxon>Embryophyta</taxon>
        <taxon>Tracheophyta</taxon>
        <taxon>Spermatophyta</taxon>
        <taxon>Magnoliopsida</taxon>
        <taxon>eudicotyledons</taxon>
        <taxon>Gunneridae</taxon>
        <taxon>Pentapetalae</taxon>
        <taxon>asterids</taxon>
        <taxon>campanulids</taxon>
        <taxon>Asterales</taxon>
        <taxon>Asteraceae</taxon>
        <taxon>Cichorioideae</taxon>
        <taxon>Cichorieae</taxon>
        <taxon>Cichoriinae</taxon>
        <taxon>Cichorium</taxon>
    </lineage>
</organism>
<reference evidence="2" key="1">
    <citation type="journal article" date="2022" name="Mol. Ecol. Resour.">
        <title>The genomes of chicory, endive, great burdock and yacon provide insights into Asteraceae palaeo-polyploidization history and plant inulin production.</title>
        <authorList>
            <person name="Fan W."/>
            <person name="Wang S."/>
            <person name="Wang H."/>
            <person name="Wang A."/>
            <person name="Jiang F."/>
            <person name="Liu H."/>
            <person name="Zhao H."/>
            <person name="Xu D."/>
            <person name="Zhang Y."/>
        </authorList>
    </citation>
    <scope>NUCLEOTIDE SEQUENCE [LARGE SCALE GENOMIC DNA]</scope>
    <source>
        <strain evidence="2">cv. Punajuju</strain>
    </source>
</reference>
<evidence type="ECO:0000313" key="2">
    <source>
        <dbReference type="Proteomes" id="UP001055811"/>
    </source>
</evidence>
<dbReference type="Proteomes" id="UP001055811">
    <property type="component" value="Linkage Group LG02"/>
</dbReference>